<comment type="caution">
    <text evidence="14">The sequence shown here is derived from an EMBL/GenBank/DDBJ whole genome shotgun (WGS) entry which is preliminary data.</text>
</comment>
<feature type="transmembrane region" description="Helical" evidence="13">
    <location>
        <begin position="69"/>
        <end position="89"/>
    </location>
</feature>
<dbReference type="CDD" id="cd13138">
    <property type="entry name" value="MATE_yoeA_like"/>
    <property type="match status" value="1"/>
</dbReference>
<dbReference type="InterPro" id="IPR002528">
    <property type="entry name" value="MATE_fam"/>
</dbReference>
<keyword evidence="5" id="KW-0813">Transport</keyword>
<dbReference type="InterPro" id="IPR048279">
    <property type="entry name" value="MdtK-like"/>
</dbReference>
<dbReference type="PIRSF" id="PIRSF006603">
    <property type="entry name" value="DinF"/>
    <property type="match status" value="1"/>
</dbReference>
<dbReference type="Pfam" id="PF01554">
    <property type="entry name" value="MatE"/>
    <property type="match status" value="2"/>
</dbReference>
<comment type="function">
    <text evidence="1">Multidrug efflux pump.</text>
</comment>
<evidence type="ECO:0000256" key="11">
    <source>
        <dbReference type="ARBA" id="ARBA00023136"/>
    </source>
</evidence>
<dbReference type="AlphaFoldDB" id="A0A926EL46"/>
<keyword evidence="11 13" id="KW-0472">Membrane</keyword>
<evidence type="ECO:0000256" key="8">
    <source>
        <dbReference type="ARBA" id="ARBA00022692"/>
    </source>
</evidence>
<keyword evidence="9 13" id="KW-1133">Transmembrane helix</keyword>
<keyword evidence="15" id="KW-1185">Reference proteome</keyword>
<evidence type="ECO:0000256" key="9">
    <source>
        <dbReference type="ARBA" id="ARBA00022989"/>
    </source>
</evidence>
<reference evidence="14" key="1">
    <citation type="submission" date="2020-08" db="EMBL/GenBank/DDBJ databases">
        <title>Genome public.</title>
        <authorList>
            <person name="Liu C."/>
            <person name="Sun Q."/>
        </authorList>
    </citation>
    <scope>NUCLEOTIDE SEQUENCE</scope>
    <source>
        <strain evidence="14">NSJ-64</strain>
    </source>
</reference>
<comment type="similarity">
    <text evidence="3">Belongs to the multi antimicrobial extrusion (MATE) (TC 2.A.66.1) family.</text>
</comment>
<comment type="subcellular location">
    <subcellularLocation>
        <location evidence="2">Cell membrane</location>
        <topology evidence="2">Multi-pass membrane protein</topology>
    </subcellularLocation>
</comment>
<evidence type="ECO:0000256" key="12">
    <source>
        <dbReference type="ARBA" id="ARBA00031636"/>
    </source>
</evidence>
<name>A0A926EL46_9FIRM</name>
<dbReference type="InterPro" id="IPR050222">
    <property type="entry name" value="MATE_MdtK"/>
</dbReference>
<feature type="transmembrane region" description="Helical" evidence="13">
    <location>
        <begin position="198"/>
        <end position="223"/>
    </location>
</feature>
<keyword evidence="6" id="KW-0050">Antiport</keyword>
<evidence type="ECO:0000256" key="10">
    <source>
        <dbReference type="ARBA" id="ARBA00023065"/>
    </source>
</evidence>
<sequence length="460" mass="49335">MKAEGKAVKLQKDLTTGSVRAHLIRFTIPLIISNIFQVLYNAVDMFFVGKYAGTESLSAVSVCGPIMDVLIISISGLSVGVSVAIANYAGNHQTQDVKDCANSAIGLYAVIAVVFTVIGFILSPQILALVQTPQEAMPHAIQYLRTIFCGIVFMLGYNLINALQRGFGDSNSSMIFIIVSAGVNIVLDFIFVCLLDMHAFGAALATVIAQAVSFVMGVVYFRIQKHVVTFRLKDIRFHVNQLRFILRIGLPTALNEVLVNLAYLTVSGVANSFGLAASAAYGIGMKIDNIAIFSDSAMNMTMSSFASQNIGAGKPQRALDGLKEALKLSGILGLITAVIVFFFAPGFAAIFNSDPLVIGHTVDYLHISLYSYVLFALVGPLIGFIRGTGNLKTSVIVGFIAQYVFRVPCAFLFCHFIGFPGVAVAILVGPLSSTIMYGWIVATGRWKRGLKNLNVSAQGA</sequence>
<organism evidence="14 15">
    <name type="scientific">Youxingia wuxianensis</name>
    <dbReference type="NCBI Taxonomy" id="2763678"/>
    <lineage>
        <taxon>Bacteria</taxon>
        <taxon>Bacillati</taxon>
        <taxon>Bacillota</taxon>
        <taxon>Clostridia</taxon>
        <taxon>Eubacteriales</taxon>
        <taxon>Oscillospiraceae</taxon>
        <taxon>Youxingia</taxon>
    </lineage>
</organism>
<dbReference type="GO" id="GO:0042910">
    <property type="term" value="F:xenobiotic transmembrane transporter activity"/>
    <property type="evidence" value="ECO:0007669"/>
    <property type="project" value="InterPro"/>
</dbReference>
<dbReference type="PANTHER" id="PTHR43298">
    <property type="entry name" value="MULTIDRUG RESISTANCE PROTEIN NORM-RELATED"/>
    <property type="match status" value="1"/>
</dbReference>
<evidence type="ECO:0000313" key="15">
    <source>
        <dbReference type="Proteomes" id="UP000623678"/>
    </source>
</evidence>
<feature type="transmembrane region" description="Helical" evidence="13">
    <location>
        <begin position="21"/>
        <end position="40"/>
    </location>
</feature>
<protein>
    <recommendedName>
        <fullName evidence="4">Probable multidrug resistance protein NorM</fullName>
    </recommendedName>
    <alternativeName>
        <fullName evidence="12">Multidrug-efflux transporter</fullName>
    </alternativeName>
</protein>
<evidence type="ECO:0000256" key="7">
    <source>
        <dbReference type="ARBA" id="ARBA00022475"/>
    </source>
</evidence>
<accession>A0A926EL46</accession>
<proteinExistence type="inferred from homology"/>
<feature type="transmembrane region" description="Helical" evidence="13">
    <location>
        <begin position="396"/>
        <end position="418"/>
    </location>
</feature>
<dbReference type="EMBL" id="JACRTD010000002">
    <property type="protein sequence ID" value="MBC8584591.1"/>
    <property type="molecule type" value="Genomic_DNA"/>
</dbReference>
<keyword evidence="10" id="KW-0406">Ion transport</keyword>
<evidence type="ECO:0000256" key="5">
    <source>
        <dbReference type="ARBA" id="ARBA00022448"/>
    </source>
</evidence>
<feature type="transmembrane region" description="Helical" evidence="13">
    <location>
        <begin position="101"/>
        <end position="122"/>
    </location>
</feature>
<evidence type="ECO:0000313" key="14">
    <source>
        <dbReference type="EMBL" id="MBC8584591.1"/>
    </source>
</evidence>
<evidence type="ECO:0000256" key="6">
    <source>
        <dbReference type="ARBA" id="ARBA00022449"/>
    </source>
</evidence>
<dbReference type="PANTHER" id="PTHR43298:SF2">
    <property type="entry name" value="FMN_FAD EXPORTER YEEO-RELATED"/>
    <property type="match status" value="1"/>
</dbReference>
<evidence type="ECO:0000256" key="1">
    <source>
        <dbReference type="ARBA" id="ARBA00003408"/>
    </source>
</evidence>
<feature type="transmembrane region" description="Helical" evidence="13">
    <location>
        <begin position="172"/>
        <end position="192"/>
    </location>
</feature>
<dbReference type="GO" id="GO:0015297">
    <property type="term" value="F:antiporter activity"/>
    <property type="evidence" value="ECO:0007669"/>
    <property type="project" value="UniProtKB-KW"/>
</dbReference>
<gene>
    <name evidence="14" type="ORF">H8705_03240</name>
</gene>
<feature type="transmembrane region" description="Helical" evidence="13">
    <location>
        <begin position="424"/>
        <end position="442"/>
    </location>
</feature>
<evidence type="ECO:0000256" key="3">
    <source>
        <dbReference type="ARBA" id="ARBA00010199"/>
    </source>
</evidence>
<dbReference type="NCBIfam" id="TIGR00797">
    <property type="entry name" value="matE"/>
    <property type="match status" value="1"/>
</dbReference>
<keyword evidence="8 13" id="KW-0812">Transmembrane</keyword>
<dbReference type="GO" id="GO:0005886">
    <property type="term" value="C:plasma membrane"/>
    <property type="evidence" value="ECO:0007669"/>
    <property type="project" value="UniProtKB-SubCell"/>
</dbReference>
<evidence type="ECO:0000256" key="4">
    <source>
        <dbReference type="ARBA" id="ARBA00020268"/>
    </source>
</evidence>
<feature type="transmembrane region" description="Helical" evidence="13">
    <location>
        <begin position="364"/>
        <end position="384"/>
    </location>
</feature>
<evidence type="ECO:0000256" key="13">
    <source>
        <dbReference type="SAM" id="Phobius"/>
    </source>
</evidence>
<feature type="transmembrane region" description="Helical" evidence="13">
    <location>
        <begin position="142"/>
        <end position="160"/>
    </location>
</feature>
<feature type="transmembrane region" description="Helical" evidence="13">
    <location>
        <begin position="331"/>
        <end position="352"/>
    </location>
</feature>
<evidence type="ECO:0000256" key="2">
    <source>
        <dbReference type="ARBA" id="ARBA00004651"/>
    </source>
</evidence>
<keyword evidence="7" id="KW-1003">Cell membrane</keyword>
<dbReference type="GO" id="GO:0006811">
    <property type="term" value="P:monoatomic ion transport"/>
    <property type="evidence" value="ECO:0007669"/>
    <property type="project" value="UniProtKB-KW"/>
</dbReference>
<dbReference type="Proteomes" id="UP000623678">
    <property type="component" value="Unassembled WGS sequence"/>
</dbReference>